<evidence type="ECO:0000313" key="3">
    <source>
        <dbReference type="EMBL" id="KAJ6972836.1"/>
    </source>
</evidence>
<dbReference type="EMBL" id="JAQIZT010000014">
    <property type="protein sequence ID" value="KAJ6972836.1"/>
    <property type="molecule type" value="Genomic_DNA"/>
</dbReference>
<dbReference type="Proteomes" id="UP001164929">
    <property type="component" value="Chromosome 14"/>
</dbReference>
<feature type="domain" description="Trichome birefringence-like C-terminal" evidence="2">
    <location>
        <begin position="300"/>
        <end position="332"/>
    </location>
</feature>
<name>A0AAD6LTB9_9ROSI</name>
<dbReference type="AlphaFoldDB" id="A0AAD6LTB9"/>
<accession>A0AAD6LTB9</accession>
<organism evidence="3 4">
    <name type="scientific">Populus alba x Populus x berolinensis</name>
    <dbReference type="NCBI Taxonomy" id="444605"/>
    <lineage>
        <taxon>Eukaryota</taxon>
        <taxon>Viridiplantae</taxon>
        <taxon>Streptophyta</taxon>
        <taxon>Embryophyta</taxon>
        <taxon>Tracheophyta</taxon>
        <taxon>Spermatophyta</taxon>
        <taxon>Magnoliopsida</taxon>
        <taxon>eudicotyledons</taxon>
        <taxon>Gunneridae</taxon>
        <taxon>Pentapetalae</taxon>
        <taxon>rosids</taxon>
        <taxon>fabids</taxon>
        <taxon>Malpighiales</taxon>
        <taxon>Salicaceae</taxon>
        <taxon>Saliceae</taxon>
        <taxon>Populus</taxon>
    </lineage>
</organism>
<reference evidence="3" key="1">
    <citation type="journal article" date="2023" name="Mol. Ecol. Resour.">
        <title>Chromosome-level genome assembly of a triploid poplar Populus alba 'Berolinensis'.</title>
        <authorList>
            <person name="Chen S."/>
            <person name="Yu Y."/>
            <person name="Wang X."/>
            <person name="Wang S."/>
            <person name="Zhang T."/>
            <person name="Zhou Y."/>
            <person name="He R."/>
            <person name="Meng N."/>
            <person name="Wang Y."/>
            <person name="Liu W."/>
            <person name="Liu Z."/>
            <person name="Liu J."/>
            <person name="Guo Q."/>
            <person name="Huang H."/>
            <person name="Sederoff R.R."/>
            <person name="Wang G."/>
            <person name="Qu G."/>
            <person name="Chen S."/>
        </authorList>
    </citation>
    <scope>NUCLEOTIDE SEQUENCE</scope>
    <source>
        <strain evidence="3">SC-2020</strain>
    </source>
</reference>
<keyword evidence="4" id="KW-1185">Reference proteome</keyword>
<gene>
    <name evidence="3" type="ORF">NC653_033222</name>
</gene>
<dbReference type="GO" id="GO:0016740">
    <property type="term" value="F:transferase activity"/>
    <property type="evidence" value="ECO:0007669"/>
    <property type="project" value="InterPro"/>
</dbReference>
<comment type="similarity">
    <text evidence="1">Belongs to the PC-esterase family. TBL subfamily.</text>
</comment>
<evidence type="ECO:0000256" key="1">
    <source>
        <dbReference type="ARBA" id="ARBA00007727"/>
    </source>
</evidence>
<sequence>MALTPSIRGVSARRHAAKEKVEVYSSQSSTSISMFGASTPFYLTAPPTPTLFGGFAFHHRRSPFITDICTPSISLCSELHLGTLLLLAPVVSLQYLVGSLGYSCTISVCPCAISVLQISPYSLLMFDSSSSCHNTCPSQNRVPIFIPLLYFSSIIRIHSQIRLHVDSAAQNPFPRLAARLGSHSARLKSAWLSSARLAADDMACGTVHVYCSHGSGQLVFGSGQLIRVKKTRGARLRAWPATSPESDGECGHVRRPILTPFSPVALYRPPLHSAAAAAVNGGCHLLQQRLLVNVWWGIGGHPSIYAGNRSSIQDCSHWCLPGVPDTWNEFLHFHLLSKRGVTS</sequence>
<comment type="caution">
    <text evidence="3">The sequence shown here is derived from an EMBL/GenBank/DDBJ whole genome shotgun (WGS) entry which is preliminary data.</text>
</comment>
<protein>
    <recommendedName>
        <fullName evidence="2">Trichome birefringence-like C-terminal domain-containing protein</fullName>
    </recommendedName>
</protein>
<dbReference type="InterPro" id="IPR026057">
    <property type="entry name" value="TBL_C"/>
</dbReference>
<proteinExistence type="inferred from homology"/>
<evidence type="ECO:0000259" key="2">
    <source>
        <dbReference type="Pfam" id="PF13839"/>
    </source>
</evidence>
<evidence type="ECO:0000313" key="4">
    <source>
        <dbReference type="Proteomes" id="UP001164929"/>
    </source>
</evidence>
<dbReference type="Pfam" id="PF13839">
    <property type="entry name" value="PC-Esterase"/>
    <property type="match status" value="1"/>
</dbReference>